<dbReference type="EMBL" id="AGNL01003132">
    <property type="protein sequence ID" value="EJK75102.1"/>
    <property type="molecule type" value="Genomic_DNA"/>
</dbReference>
<dbReference type="GO" id="GO:0015031">
    <property type="term" value="P:protein transport"/>
    <property type="evidence" value="ECO:0007669"/>
    <property type="project" value="InterPro"/>
</dbReference>
<dbReference type="AlphaFoldDB" id="K0TPY4"/>
<name>K0TPY4_THAOC</name>
<dbReference type="Gene3D" id="1.20.1260.60">
    <property type="entry name" value="Vacuolar protein sorting-associated protein Ist1"/>
    <property type="match status" value="1"/>
</dbReference>
<comment type="similarity">
    <text evidence="1">Belongs to the IST1 family.</text>
</comment>
<dbReference type="PANTHER" id="PTHR12161:SF5">
    <property type="entry name" value="IST1 HOMOLOG"/>
    <property type="match status" value="1"/>
</dbReference>
<dbReference type="InterPro" id="IPR005061">
    <property type="entry name" value="Ist1"/>
</dbReference>
<gene>
    <name evidence="3" type="ORF">THAOC_03183</name>
</gene>
<accession>K0TPY4</accession>
<feature type="region of interest" description="Disordered" evidence="2">
    <location>
        <begin position="22"/>
        <end position="118"/>
    </location>
</feature>
<evidence type="ECO:0000256" key="2">
    <source>
        <dbReference type="SAM" id="MobiDB-lite"/>
    </source>
</evidence>
<protein>
    <submittedName>
        <fullName evidence="3">Uncharacterized protein</fullName>
    </submittedName>
</protein>
<proteinExistence type="inferred from homology"/>
<evidence type="ECO:0000256" key="1">
    <source>
        <dbReference type="ARBA" id="ARBA00005536"/>
    </source>
</evidence>
<evidence type="ECO:0000313" key="3">
    <source>
        <dbReference type="EMBL" id="EJK75102.1"/>
    </source>
</evidence>
<dbReference type="Pfam" id="PF03398">
    <property type="entry name" value="Ist1"/>
    <property type="match status" value="1"/>
</dbReference>
<keyword evidence="4" id="KW-1185">Reference proteome</keyword>
<reference evidence="3 4" key="1">
    <citation type="journal article" date="2012" name="Genome Biol.">
        <title>Genome and low-iron response of an oceanic diatom adapted to chronic iron limitation.</title>
        <authorList>
            <person name="Lommer M."/>
            <person name="Specht M."/>
            <person name="Roy A.S."/>
            <person name="Kraemer L."/>
            <person name="Andreson R."/>
            <person name="Gutowska M.A."/>
            <person name="Wolf J."/>
            <person name="Bergner S.V."/>
            <person name="Schilhabel M.B."/>
            <person name="Klostermeier U.C."/>
            <person name="Beiko R.G."/>
            <person name="Rosenstiel P."/>
            <person name="Hippler M."/>
            <person name="Laroche J."/>
        </authorList>
    </citation>
    <scope>NUCLEOTIDE SEQUENCE [LARGE SCALE GENOMIC DNA]</scope>
    <source>
        <strain evidence="3 4">CCMP1005</strain>
    </source>
</reference>
<evidence type="ECO:0000313" key="4">
    <source>
        <dbReference type="Proteomes" id="UP000266841"/>
    </source>
</evidence>
<feature type="compositionally biased region" description="Basic and acidic residues" evidence="2">
    <location>
        <begin position="65"/>
        <end position="85"/>
    </location>
</feature>
<comment type="caution">
    <text evidence="3">The sequence shown here is derived from an EMBL/GenBank/DDBJ whole genome shotgun (WGS) entry which is preliminary data.</text>
</comment>
<dbReference type="InterPro" id="IPR042277">
    <property type="entry name" value="IST1-like"/>
</dbReference>
<dbReference type="Proteomes" id="UP000266841">
    <property type="component" value="Unassembled WGS sequence"/>
</dbReference>
<dbReference type="PANTHER" id="PTHR12161">
    <property type="entry name" value="IST1 FAMILY MEMBER"/>
    <property type="match status" value="1"/>
</dbReference>
<organism evidence="3 4">
    <name type="scientific">Thalassiosira oceanica</name>
    <name type="common">Marine diatom</name>
    <dbReference type="NCBI Taxonomy" id="159749"/>
    <lineage>
        <taxon>Eukaryota</taxon>
        <taxon>Sar</taxon>
        <taxon>Stramenopiles</taxon>
        <taxon>Ochrophyta</taxon>
        <taxon>Bacillariophyta</taxon>
        <taxon>Coscinodiscophyceae</taxon>
        <taxon>Thalassiosirophycidae</taxon>
        <taxon>Thalassiosirales</taxon>
        <taxon>Thalassiosiraceae</taxon>
        <taxon>Thalassiosira</taxon>
    </lineage>
</organism>
<feature type="non-terminal residue" evidence="3">
    <location>
        <position position="198"/>
    </location>
</feature>
<feature type="compositionally biased region" description="Basic and acidic residues" evidence="2">
    <location>
        <begin position="92"/>
        <end position="104"/>
    </location>
</feature>
<dbReference type="OrthoDB" id="29853at2759"/>
<sequence length="198" mass="22509">MGSWRSVSCGFLARQNIATLVRGKGKDWWSPVREKKSRGRPGGGRPDPRTPEESPATQPLRKHPPAREQQTDLDARQSGEKRARGDISTLLREVREQGVEDRPRGGRLQNPKSYKASKLKPQLKMAVTRLQIAANKKSALMKQQIRDIARLLAEDPPKEEKARIKAEGLIRDDYMVEAYEILQLNCELLSERIQLITH</sequence>
<dbReference type="eggNOG" id="KOG2027">
    <property type="taxonomic scope" value="Eukaryota"/>
</dbReference>